<keyword evidence="1" id="KW-0813">Transport</keyword>
<dbReference type="AlphaFoldDB" id="A0A3A6WF30"/>
<dbReference type="GO" id="GO:0016887">
    <property type="term" value="F:ATP hydrolysis activity"/>
    <property type="evidence" value="ECO:0007669"/>
    <property type="project" value="InterPro"/>
</dbReference>
<reference evidence="5 6" key="1">
    <citation type="submission" date="2018-09" db="EMBL/GenBank/DDBJ databases">
        <title>Genome sequence of Veillonella atypica isolated from periodontal Korean patients.</title>
        <authorList>
            <person name="Lee J.-H."/>
            <person name="Moon J.-H."/>
            <person name="Shin S.-Y."/>
        </authorList>
    </citation>
    <scope>NUCLEOTIDE SEQUENCE [LARGE SCALE GENOMIC DNA]</scope>
    <source>
        <strain evidence="5 6">KHUD_V1</strain>
    </source>
</reference>
<dbReference type="SUPFAM" id="SSF52540">
    <property type="entry name" value="P-loop containing nucleoside triphosphate hydrolases"/>
    <property type="match status" value="1"/>
</dbReference>
<dbReference type="PROSITE" id="PS50893">
    <property type="entry name" value="ABC_TRANSPORTER_2"/>
    <property type="match status" value="1"/>
</dbReference>
<dbReference type="SMART" id="SM00382">
    <property type="entry name" value="AAA"/>
    <property type="match status" value="1"/>
</dbReference>
<dbReference type="InterPro" id="IPR050166">
    <property type="entry name" value="ABC_transporter_ATP-bind"/>
</dbReference>
<comment type="caution">
    <text evidence="5">The sequence shown here is derived from an EMBL/GenBank/DDBJ whole genome shotgun (WGS) entry which is preliminary data.</text>
</comment>
<dbReference type="Gene3D" id="3.40.50.300">
    <property type="entry name" value="P-loop containing nucleotide triphosphate hydrolases"/>
    <property type="match status" value="1"/>
</dbReference>
<dbReference type="InterPro" id="IPR027417">
    <property type="entry name" value="P-loop_NTPase"/>
</dbReference>
<evidence type="ECO:0000256" key="3">
    <source>
        <dbReference type="ARBA" id="ARBA00022840"/>
    </source>
</evidence>
<evidence type="ECO:0000256" key="1">
    <source>
        <dbReference type="ARBA" id="ARBA00022448"/>
    </source>
</evidence>
<dbReference type="Proteomes" id="UP000277803">
    <property type="component" value="Unassembled WGS sequence"/>
</dbReference>
<protein>
    <submittedName>
        <fullName evidence="5">ATP-binding cassette domain-containing protein</fullName>
    </submittedName>
</protein>
<sequence length="251" mass="28370">MYMAPSLHINGLSKLYRGEHNVLVGLHPLEATLPLQKLICIVGKSGSGKTTLLRLLSGLESPTEGTVFVDGMNTDVVQQSMAFVFQEPRLLPWLTVRENMTFSKYGGITIDESTIDYYMKQLGLQQYDSFYPAQLSGGLAQRVALGRAFCSKKKILLMDEPFGALDYFTRQQLQRDLYELYVKESLSIVMTTHDLQEASLLGDIIIVINSNGIHEIVENPIAQHERWKEDVHVLERRFACIEKLQSMIAND</sequence>
<keyword evidence="3 5" id="KW-0067">ATP-binding</keyword>
<dbReference type="Pfam" id="PF00005">
    <property type="entry name" value="ABC_tran"/>
    <property type="match status" value="1"/>
</dbReference>
<dbReference type="InterPro" id="IPR003593">
    <property type="entry name" value="AAA+_ATPase"/>
</dbReference>
<dbReference type="PANTHER" id="PTHR42788">
    <property type="entry name" value="TAURINE IMPORT ATP-BINDING PROTEIN-RELATED"/>
    <property type="match status" value="1"/>
</dbReference>
<feature type="domain" description="ABC transporter" evidence="4">
    <location>
        <begin position="7"/>
        <end position="235"/>
    </location>
</feature>
<dbReference type="PANTHER" id="PTHR42788:SF13">
    <property type="entry name" value="ALIPHATIC SULFONATES IMPORT ATP-BINDING PROTEIN SSUB"/>
    <property type="match status" value="1"/>
</dbReference>
<organism evidence="5 6">
    <name type="scientific">Veillonella atypica</name>
    <dbReference type="NCBI Taxonomy" id="39777"/>
    <lineage>
        <taxon>Bacteria</taxon>
        <taxon>Bacillati</taxon>
        <taxon>Bacillota</taxon>
        <taxon>Negativicutes</taxon>
        <taxon>Veillonellales</taxon>
        <taxon>Veillonellaceae</taxon>
        <taxon>Veillonella</taxon>
    </lineage>
</organism>
<dbReference type="EMBL" id="QXZZ01000016">
    <property type="protein sequence ID" value="RJY50903.1"/>
    <property type="molecule type" value="Genomic_DNA"/>
</dbReference>
<proteinExistence type="predicted"/>
<dbReference type="GO" id="GO:0005524">
    <property type="term" value="F:ATP binding"/>
    <property type="evidence" value="ECO:0007669"/>
    <property type="project" value="UniProtKB-KW"/>
</dbReference>
<name>A0A3A6WF30_9FIRM</name>
<evidence type="ECO:0000313" key="6">
    <source>
        <dbReference type="Proteomes" id="UP000277803"/>
    </source>
</evidence>
<gene>
    <name evidence="5" type="ORF">D2965_02840</name>
</gene>
<evidence type="ECO:0000313" key="5">
    <source>
        <dbReference type="EMBL" id="RJY50903.1"/>
    </source>
</evidence>
<keyword evidence="2" id="KW-0547">Nucleotide-binding</keyword>
<dbReference type="InterPro" id="IPR003439">
    <property type="entry name" value="ABC_transporter-like_ATP-bd"/>
</dbReference>
<evidence type="ECO:0000259" key="4">
    <source>
        <dbReference type="PROSITE" id="PS50893"/>
    </source>
</evidence>
<accession>A0A3A6WF30</accession>
<evidence type="ECO:0000256" key="2">
    <source>
        <dbReference type="ARBA" id="ARBA00022741"/>
    </source>
</evidence>